<protein>
    <recommendedName>
        <fullName evidence="2">Peroxisomal membrane protein PEX16</fullName>
    </recommendedName>
</protein>
<keyword evidence="2" id="KW-0576">Peroxisome</keyword>
<dbReference type="PANTHER" id="PTHR13299:SF0">
    <property type="entry name" value="PEROXISOMAL MEMBRANE PROTEIN PEX16"/>
    <property type="match status" value="1"/>
</dbReference>
<dbReference type="EMBL" id="CZPT02001844">
    <property type="protein sequence ID" value="SCU72330.1"/>
    <property type="molecule type" value="Genomic_DNA"/>
</dbReference>
<reference evidence="4" key="1">
    <citation type="submission" date="2016-09" db="EMBL/GenBank/DDBJ databases">
        <authorList>
            <person name="Hebert L."/>
            <person name="Moumen B."/>
        </authorList>
    </citation>
    <scope>NUCLEOTIDE SEQUENCE [LARGE SCALE GENOMIC DNA]</scope>
    <source>
        <strain evidence="4">OVI</strain>
    </source>
</reference>
<feature type="region of interest" description="Disordered" evidence="3">
    <location>
        <begin position="195"/>
        <end position="215"/>
    </location>
</feature>
<evidence type="ECO:0000313" key="4">
    <source>
        <dbReference type="EMBL" id="SCU72330.1"/>
    </source>
</evidence>
<keyword evidence="5" id="KW-1185">Reference proteome</keyword>
<dbReference type="Pfam" id="PF08610">
    <property type="entry name" value="Pex16"/>
    <property type="match status" value="1"/>
</dbReference>
<name>A0A1G4IIQ1_TRYEQ</name>
<gene>
    <name evidence="4" type="ORF">TEOVI_000390600</name>
</gene>
<keyword evidence="2" id="KW-0962">Peroxisome biogenesis</keyword>
<sequence length="453" mass="50141">MVSRVFSAYAEWVRRNADNVASMERFTHMLTIILMSPNNMLKHEIGNTIVNIQNFSNHAIISSAGRKLSVAEQISIVGQIIRKAECLLELLLRRYRGHRTAWNFLLILQLLKCFLNLVAHQQMCLLPSIWQALRRQLRRLITFPKKLLGPSGVSSGNSGAALSNLPQSSQAAERTTPLVIPRVVATRMFRDRSSEAVGDDADFSQAGKGSNSGGGNPDVLPCTAYDVLGAVVDFLLLLRPLFLLYCARSAFPTTAMDACSQIASEVEDTTLDDGPRDSNVTDKKSDYGSFFSVKSLIADGLKESLLGNWSIWTLFLGLDVIFAALARYIFHYRKPIVCINRDARNYSGVGSNGGRQIAHDGEVPSPELSGVNSAAEPDTVVSRDSLRVQQTMHNLVCCFLRDPFFGSVLRRFIYDNFIIGRINGIPLVGSLLALHVASFLCRQHYSFMYSIGE</sequence>
<dbReference type="VEuPathDB" id="TriTrypDB:TEOVI_000390600"/>
<accession>A0A1G4IIQ1</accession>
<dbReference type="AlphaFoldDB" id="A0A1G4IIQ1"/>
<comment type="similarity">
    <text evidence="1 2">Belongs to the peroxin-16 family.</text>
</comment>
<comment type="subcellular location">
    <subcellularLocation>
        <location evidence="2">Peroxisome membrane</location>
    </subcellularLocation>
</comment>
<keyword evidence="2" id="KW-1133">Transmembrane helix</keyword>
<dbReference type="InterPro" id="IPR013919">
    <property type="entry name" value="Pex16"/>
</dbReference>
<dbReference type="GeneID" id="92377846"/>
<dbReference type="RefSeq" id="XP_067082841.1">
    <property type="nucleotide sequence ID" value="XM_067226740.1"/>
</dbReference>
<evidence type="ECO:0000313" key="5">
    <source>
        <dbReference type="Proteomes" id="UP000195570"/>
    </source>
</evidence>
<proteinExistence type="inferred from homology"/>
<dbReference type="Proteomes" id="UP000195570">
    <property type="component" value="Unassembled WGS sequence"/>
</dbReference>
<dbReference type="GO" id="GO:0007031">
    <property type="term" value="P:peroxisome organization"/>
    <property type="evidence" value="ECO:0007669"/>
    <property type="project" value="UniProtKB-KW"/>
</dbReference>
<dbReference type="PANTHER" id="PTHR13299">
    <property type="entry name" value="PEROXISOMAL MEMBRANE PROTEIN PEX16"/>
    <property type="match status" value="1"/>
</dbReference>
<dbReference type="GO" id="GO:0005778">
    <property type="term" value="C:peroxisomal membrane"/>
    <property type="evidence" value="ECO:0007669"/>
    <property type="project" value="UniProtKB-SubCell"/>
</dbReference>
<evidence type="ECO:0000256" key="2">
    <source>
        <dbReference type="RuleBase" id="RU365003"/>
    </source>
</evidence>
<evidence type="ECO:0000256" key="1">
    <source>
        <dbReference type="ARBA" id="ARBA00009505"/>
    </source>
</evidence>
<feature type="transmembrane region" description="Helical" evidence="2">
    <location>
        <begin position="309"/>
        <end position="330"/>
    </location>
</feature>
<organism evidence="4 5">
    <name type="scientific">Trypanosoma equiperdum</name>
    <dbReference type="NCBI Taxonomy" id="5694"/>
    <lineage>
        <taxon>Eukaryota</taxon>
        <taxon>Discoba</taxon>
        <taxon>Euglenozoa</taxon>
        <taxon>Kinetoplastea</taxon>
        <taxon>Metakinetoplastina</taxon>
        <taxon>Trypanosomatida</taxon>
        <taxon>Trypanosomatidae</taxon>
        <taxon>Trypanosoma</taxon>
    </lineage>
</organism>
<comment type="caution">
    <text evidence="4">The sequence shown here is derived from an EMBL/GenBank/DDBJ whole genome shotgun (WGS) entry which is preliminary data.</text>
</comment>
<keyword evidence="2" id="KW-0812">Transmembrane</keyword>
<comment type="caution">
    <text evidence="2">Lacks conserved residue(s) required for the propagation of feature annotation.</text>
</comment>
<evidence type="ECO:0000256" key="3">
    <source>
        <dbReference type="SAM" id="MobiDB-lite"/>
    </source>
</evidence>
<keyword evidence="2" id="KW-0472">Membrane</keyword>